<evidence type="ECO:0000256" key="5">
    <source>
        <dbReference type="ARBA" id="ARBA00023136"/>
    </source>
</evidence>
<keyword evidence="4 6" id="KW-1133">Transmembrane helix</keyword>
<dbReference type="PANTHER" id="PTHR32322:SF2">
    <property type="entry name" value="EAMA DOMAIN-CONTAINING PROTEIN"/>
    <property type="match status" value="1"/>
</dbReference>
<dbReference type="GO" id="GO:0016020">
    <property type="term" value="C:membrane"/>
    <property type="evidence" value="ECO:0007669"/>
    <property type="project" value="UniProtKB-SubCell"/>
</dbReference>
<gene>
    <name evidence="8" type="ORF">VA7868_00410</name>
</gene>
<reference evidence="8 9" key="1">
    <citation type="submission" date="2016-11" db="EMBL/GenBank/DDBJ databases">
        <authorList>
            <person name="Jaros S."/>
            <person name="Januszkiewicz K."/>
            <person name="Wedrychowicz H."/>
        </authorList>
    </citation>
    <scope>NUCLEOTIDE SEQUENCE [LARGE SCALE GENOMIC DNA]</scope>
    <source>
        <strain evidence="8 9">CECT 7868</strain>
    </source>
</reference>
<evidence type="ECO:0000256" key="1">
    <source>
        <dbReference type="ARBA" id="ARBA00004141"/>
    </source>
</evidence>
<comment type="similarity">
    <text evidence="2">Belongs to the EamA transporter family.</text>
</comment>
<feature type="transmembrane region" description="Helical" evidence="6">
    <location>
        <begin position="153"/>
        <end position="173"/>
    </location>
</feature>
<feature type="transmembrane region" description="Helical" evidence="6">
    <location>
        <begin position="273"/>
        <end position="292"/>
    </location>
</feature>
<sequence>MSNGVAINGLLYGSTVLIWGTTWYAIALQVGDVPVMVSIFYRFALAAVLLLGGLKIMGRLHRIKRQDHLFCLLQGMCVFCFNFLCFYSANYYINSGLESVLFSMAILFNAVNGVIFLGQRLTRKLLIAGSFGISGIISLFWESLMAQDLSAETFYGIGLCLLGTYGFSIGNIITARHQKKGLDVLSTNAWAMLYGTCTMLAVILLTQTPFRFEASVSYVGALLYLAVFGSVVGFGSYFALVGRIGTGAAAYATVLFPLVALGVSTVYEGYIWTESAVVGLILILFGNVVMFYKPAQCVNQMRQAKQES</sequence>
<dbReference type="STRING" id="1216006.VA7868_00410"/>
<evidence type="ECO:0000256" key="4">
    <source>
        <dbReference type="ARBA" id="ARBA00022989"/>
    </source>
</evidence>
<dbReference type="AlphaFoldDB" id="A0A1M5VJ53"/>
<dbReference type="EMBL" id="FQXZ01000005">
    <property type="protein sequence ID" value="SHH75276.1"/>
    <property type="molecule type" value="Genomic_DNA"/>
</dbReference>
<evidence type="ECO:0000313" key="8">
    <source>
        <dbReference type="EMBL" id="SHH75276.1"/>
    </source>
</evidence>
<feature type="transmembrane region" description="Helical" evidence="6">
    <location>
        <begin position="248"/>
        <end position="267"/>
    </location>
</feature>
<proteinExistence type="inferred from homology"/>
<feature type="domain" description="EamA" evidence="7">
    <location>
        <begin position="156"/>
        <end position="291"/>
    </location>
</feature>
<keyword evidence="9" id="KW-1185">Reference proteome</keyword>
<evidence type="ECO:0000256" key="3">
    <source>
        <dbReference type="ARBA" id="ARBA00022692"/>
    </source>
</evidence>
<dbReference type="PANTHER" id="PTHR32322">
    <property type="entry name" value="INNER MEMBRANE TRANSPORTER"/>
    <property type="match status" value="1"/>
</dbReference>
<protein>
    <submittedName>
        <fullName evidence="8">Putative DMT superfamily transporter inner membrane protein</fullName>
    </submittedName>
</protein>
<organism evidence="8 9">
    <name type="scientific">Vibrio aerogenes CECT 7868</name>
    <dbReference type="NCBI Taxonomy" id="1216006"/>
    <lineage>
        <taxon>Bacteria</taxon>
        <taxon>Pseudomonadati</taxon>
        <taxon>Pseudomonadota</taxon>
        <taxon>Gammaproteobacteria</taxon>
        <taxon>Vibrionales</taxon>
        <taxon>Vibrionaceae</taxon>
        <taxon>Vibrio</taxon>
    </lineage>
</organism>
<dbReference type="InterPro" id="IPR037185">
    <property type="entry name" value="EmrE-like"/>
</dbReference>
<feature type="domain" description="EamA" evidence="7">
    <location>
        <begin position="15"/>
        <end position="140"/>
    </location>
</feature>
<feature type="transmembrane region" description="Helical" evidence="6">
    <location>
        <begin position="39"/>
        <end position="57"/>
    </location>
</feature>
<evidence type="ECO:0000259" key="7">
    <source>
        <dbReference type="Pfam" id="PF00892"/>
    </source>
</evidence>
<keyword evidence="5 6" id="KW-0472">Membrane</keyword>
<feature type="transmembrane region" description="Helical" evidence="6">
    <location>
        <begin position="218"/>
        <end position="241"/>
    </location>
</feature>
<feature type="transmembrane region" description="Helical" evidence="6">
    <location>
        <begin position="125"/>
        <end position="141"/>
    </location>
</feature>
<dbReference type="SUPFAM" id="SSF103481">
    <property type="entry name" value="Multidrug resistance efflux transporter EmrE"/>
    <property type="match status" value="2"/>
</dbReference>
<evidence type="ECO:0000313" key="9">
    <source>
        <dbReference type="Proteomes" id="UP000184608"/>
    </source>
</evidence>
<feature type="transmembrane region" description="Helical" evidence="6">
    <location>
        <begin position="185"/>
        <end position="206"/>
    </location>
</feature>
<feature type="transmembrane region" description="Helical" evidence="6">
    <location>
        <begin position="69"/>
        <end position="93"/>
    </location>
</feature>
<comment type="subcellular location">
    <subcellularLocation>
        <location evidence="1">Membrane</location>
        <topology evidence="1">Multi-pass membrane protein</topology>
    </subcellularLocation>
</comment>
<dbReference type="Pfam" id="PF00892">
    <property type="entry name" value="EamA"/>
    <property type="match status" value="2"/>
</dbReference>
<dbReference type="InterPro" id="IPR000620">
    <property type="entry name" value="EamA_dom"/>
</dbReference>
<name>A0A1M5VJ53_9VIBR</name>
<accession>A0A1M5VJ53</accession>
<evidence type="ECO:0000256" key="6">
    <source>
        <dbReference type="SAM" id="Phobius"/>
    </source>
</evidence>
<feature type="transmembrane region" description="Helical" evidence="6">
    <location>
        <begin position="7"/>
        <end position="27"/>
    </location>
</feature>
<dbReference type="RefSeq" id="WP_217653280.1">
    <property type="nucleotide sequence ID" value="NZ_FQXZ01000005.1"/>
</dbReference>
<dbReference type="Proteomes" id="UP000184608">
    <property type="component" value="Unassembled WGS sequence"/>
</dbReference>
<evidence type="ECO:0000256" key="2">
    <source>
        <dbReference type="ARBA" id="ARBA00007362"/>
    </source>
</evidence>
<dbReference type="InterPro" id="IPR050638">
    <property type="entry name" value="AA-Vitamin_Transporters"/>
</dbReference>
<feature type="transmembrane region" description="Helical" evidence="6">
    <location>
        <begin position="99"/>
        <end position="118"/>
    </location>
</feature>
<keyword evidence="3 6" id="KW-0812">Transmembrane</keyword>